<dbReference type="Pfam" id="PF03237">
    <property type="entry name" value="Terminase_6N"/>
    <property type="match status" value="1"/>
</dbReference>
<dbReference type="AlphaFoldDB" id="A0A0F9EQ95"/>
<proteinExistence type="predicted"/>
<protein>
    <submittedName>
        <fullName evidence="1">Uncharacterized protein</fullName>
    </submittedName>
</protein>
<dbReference type="InterPro" id="IPR027417">
    <property type="entry name" value="P-loop_NTPase"/>
</dbReference>
<dbReference type="SUPFAM" id="SSF52540">
    <property type="entry name" value="P-loop containing nucleoside triphosphate hydrolases"/>
    <property type="match status" value="1"/>
</dbReference>
<dbReference type="EMBL" id="LAZR01033802">
    <property type="protein sequence ID" value="KKL47075.1"/>
    <property type="molecule type" value="Genomic_DNA"/>
</dbReference>
<evidence type="ECO:0000313" key="1">
    <source>
        <dbReference type="EMBL" id="KKL47075.1"/>
    </source>
</evidence>
<name>A0A0F9EQ95_9ZZZZ</name>
<gene>
    <name evidence="1" type="ORF">LCGC14_2339200</name>
</gene>
<reference evidence="1" key="1">
    <citation type="journal article" date="2015" name="Nature">
        <title>Complex archaea that bridge the gap between prokaryotes and eukaryotes.</title>
        <authorList>
            <person name="Spang A."/>
            <person name="Saw J.H."/>
            <person name="Jorgensen S.L."/>
            <person name="Zaremba-Niedzwiedzka K."/>
            <person name="Martijn J."/>
            <person name="Lind A.E."/>
            <person name="van Eijk R."/>
            <person name="Schleper C."/>
            <person name="Guy L."/>
            <person name="Ettema T.J."/>
        </authorList>
    </citation>
    <scope>NUCLEOTIDE SEQUENCE</scope>
</reference>
<feature type="non-terminal residue" evidence="1">
    <location>
        <position position="1"/>
    </location>
</feature>
<dbReference type="Gene3D" id="3.40.50.300">
    <property type="entry name" value="P-loop containing nucleotide triphosphate hydrolases"/>
    <property type="match status" value="1"/>
</dbReference>
<dbReference type="Gene3D" id="3.30.420.240">
    <property type="match status" value="1"/>
</dbReference>
<accession>A0A0F9EQ95</accession>
<organism evidence="1">
    <name type="scientific">marine sediment metagenome</name>
    <dbReference type="NCBI Taxonomy" id="412755"/>
    <lineage>
        <taxon>unclassified sequences</taxon>
        <taxon>metagenomes</taxon>
        <taxon>ecological metagenomes</taxon>
    </lineage>
</organism>
<comment type="caution">
    <text evidence="1">The sequence shown here is derived from an EMBL/GenBank/DDBJ whole genome shotgun (WGS) entry which is preliminary data.</text>
</comment>
<sequence length="420" mass="48224">HLCTGRQVGKTTVFAIKAANYLVNNPNHQVIIVSLTEDQAQLIIVMVLDYLQKNYKTYIKKEKQAPTKNKIYLNNGSSMLARPVGNTGDAVRGFTGDILILDEASRFNEFIFTAATPTLSTTGGKIWMCSTPFGKQGYFYKSWLNKHKRYKIWHQSSEEVLNNRKISYSWTKQQKQESLEYLAEEKKDKSELEYGQEYLGLFIEDLRQFFPDKIVIGAQTGKRPNLINKRADHYIGSDVGRLGDDPSTFEIVIKYDDRAVHVEHQTTKKTLLTQTANHIIGLNINYNFRKIYVDAEGIGIGVFDILISTEATKRKTEALLNSKKIIDYKASKKGSGGRTKMLKEDMYMNLLKVLEQGKIQLLDDPDIFQSFKTIQYEYTTDKRGKPFMHIFGNDSHIVEGLIRAVWCLKQKHLKLFVDYI</sequence>